<reference evidence="1" key="1">
    <citation type="journal article" date="2015" name="Nature">
        <title>Complex archaea that bridge the gap between prokaryotes and eukaryotes.</title>
        <authorList>
            <person name="Spang A."/>
            <person name="Saw J.H."/>
            <person name="Jorgensen S.L."/>
            <person name="Zaremba-Niedzwiedzka K."/>
            <person name="Martijn J."/>
            <person name="Lind A.E."/>
            <person name="van Eijk R."/>
            <person name="Schleper C."/>
            <person name="Guy L."/>
            <person name="Ettema T.J."/>
        </authorList>
    </citation>
    <scope>NUCLEOTIDE SEQUENCE</scope>
</reference>
<name>A0A0F9HGH1_9ZZZZ</name>
<sequence length="35" mass="4159">MVGHFFNNREHSIEANLQTIPLGVFDLLRNYRVEK</sequence>
<dbReference type="EMBL" id="LAZR01016985">
    <property type="protein sequence ID" value="KKM02257.1"/>
    <property type="molecule type" value="Genomic_DNA"/>
</dbReference>
<dbReference type="AlphaFoldDB" id="A0A0F9HGH1"/>
<protein>
    <submittedName>
        <fullName evidence="1">Uncharacterized protein</fullName>
    </submittedName>
</protein>
<proteinExistence type="predicted"/>
<accession>A0A0F9HGH1</accession>
<comment type="caution">
    <text evidence="1">The sequence shown here is derived from an EMBL/GenBank/DDBJ whole genome shotgun (WGS) entry which is preliminary data.</text>
</comment>
<evidence type="ECO:0000313" key="1">
    <source>
        <dbReference type="EMBL" id="KKM02257.1"/>
    </source>
</evidence>
<organism evidence="1">
    <name type="scientific">marine sediment metagenome</name>
    <dbReference type="NCBI Taxonomy" id="412755"/>
    <lineage>
        <taxon>unclassified sequences</taxon>
        <taxon>metagenomes</taxon>
        <taxon>ecological metagenomes</taxon>
    </lineage>
</organism>
<gene>
    <name evidence="1" type="ORF">LCGC14_1786260</name>
</gene>